<evidence type="ECO:0000256" key="4">
    <source>
        <dbReference type="ARBA" id="ARBA00022777"/>
    </source>
</evidence>
<dbReference type="EMBL" id="JAAGAX010000511">
    <property type="protein sequence ID" value="KAF2281743.1"/>
    <property type="molecule type" value="Genomic_DNA"/>
</dbReference>
<evidence type="ECO:0000256" key="2">
    <source>
        <dbReference type="ARBA" id="ARBA00022679"/>
    </source>
</evidence>
<evidence type="ECO:0000256" key="3">
    <source>
        <dbReference type="ARBA" id="ARBA00022741"/>
    </source>
</evidence>
<name>A0A6A6K085_HEVBR</name>
<dbReference type="Gene3D" id="3.30.70.100">
    <property type="match status" value="1"/>
</dbReference>
<dbReference type="Pfam" id="PF03618">
    <property type="entry name" value="Kinase-PPPase"/>
    <property type="match status" value="1"/>
</dbReference>
<dbReference type="PANTHER" id="PTHR43268:SF3">
    <property type="entry name" value="RHODANESE-LIKE DOMAIN-CONTAINING PROTEIN 7-RELATED"/>
    <property type="match status" value="1"/>
</dbReference>
<evidence type="ECO:0000256" key="1">
    <source>
        <dbReference type="ARBA" id="ARBA00022527"/>
    </source>
</evidence>
<comment type="caution">
    <text evidence="6">The sequence shown here is derived from an EMBL/GenBank/DDBJ whole genome shotgun (WGS) entry which is preliminary data.</text>
</comment>
<dbReference type="Proteomes" id="UP000467840">
    <property type="component" value="Unassembled WGS sequence"/>
</dbReference>
<dbReference type="InterPro" id="IPR020936">
    <property type="entry name" value="TrhO"/>
</dbReference>
<dbReference type="CDD" id="cd01518">
    <property type="entry name" value="RHOD_YceA"/>
    <property type="match status" value="1"/>
</dbReference>
<keyword evidence="4" id="KW-0418">Kinase</keyword>
<keyword evidence="7" id="KW-1185">Reference proteome</keyword>
<evidence type="ECO:0000259" key="5">
    <source>
        <dbReference type="PROSITE" id="PS50206"/>
    </source>
</evidence>
<dbReference type="Gene3D" id="3.40.250.10">
    <property type="entry name" value="Rhodanese-like domain"/>
    <property type="match status" value="1"/>
</dbReference>
<dbReference type="Pfam" id="PF17773">
    <property type="entry name" value="UPF0176_N"/>
    <property type="match status" value="1"/>
</dbReference>
<evidence type="ECO:0000313" key="6">
    <source>
        <dbReference type="EMBL" id="KAF2281743.1"/>
    </source>
</evidence>
<protein>
    <recommendedName>
        <fullName evidence="5">Rhodanese domain-containing protein</fullName>
    </recommendedName>
</protein>
<dbReference type="HAMAP" id="MF_00921">
    <property type="entry name" value="PDRP"/>
    <property type="match status" value="1"/>
</dbReference>
<keyword evidence="3" id="KW-0547">Nucleotide-binding</keyword>
<sequence length="549" mass="62446">MGYVIAAFYRFVHLHNYYDMKPVISEFCLSHGIKGTVILAEQGINATIAGSRRSIEEFFSFLDSDDRLHGMKYHESCSDREPFAKMKVRLKSEVVRLGIDGFDCSVRGEYIDPCDWDEFVSSPDVHMIDTRNNYEVRFGRFKGAIDPDTSSFREFPEWARSWALDKKKDISVAMYCTGGIRCEKSTAFMRSLGFQNVYHLRGGILNYLKTVRGDSNLWEGECFVFDDRIAVDRNIVPSEDIKCVKCAGKVDAGDIRSVSKGNIIVGAANASKAALDLHLVSDSTCETVVAVARSAVEHFKSLEVNEFVWSLIGSKRQVDRVMLNINPERYNLIMYTMVDDNLRKYLKEKAIAQGVRCIPVLAHVIREISCYLQVTKDPNAHPHKLGDEYFNRIDAINYTISHDDGQNLWDIDQADIIIVGVSRTSKSPTSIYLAYRGYRVVNIPLVCSVQLPVDPAMIADKLVVGLTIDADRLIQIRRNRLISMKHQENCNYVSYEQVVEEINEMKKICAKNRWPTIDVTQKQKSVEEIAATIIQFFNKKNNQIGEAIY</sequence>
<dbReference type="PANTHER" id="PTHR43268">
    <property type="entry name" value="THIOSULFATE SULFURTRANSFERASE/RHODANESE-LIKE DOMAIN-CONTAINING PROTEIN 2"/>
    <property type="match status" value="1"/>
</dbReference>
<dbReference type="Pfam" id="PF00581">
    <property type="entry name" value="Rhodanese"/>
    <property type="match status" value="1"/>
</dbReference>
<organism evidence="6 7">
    <name type="scientific">Hevea brasiliensis</name>
    <name type="common">Para rubber tree</name>
    <name type="synonym">Siphonia brasiliensis</name>
    <dbReference type="NCBI Taxonomy" id="3981"/>
    <lineage>
        <taxon>Eukaryota</taxon>
        <taxon>Viridiplantae</taxon>
        <taxon>Streptophyta</taxon>
        <taxon>Embryophyta</taxon>
        <taxon>Tracheophyta</taxon>
        <taxon>Spermatophyta</taxon>
        <taxon>Magnoliopsida</taxon>
        <taxon>eudicotyledons</taxon>
        <taxon>Gunneridae</taxon>
        <taxon>Pentapetalae</taxon>
        <taxon>rosids</taxon>
        <taxon>fabids</taxon>
        <taxon>Malpighiales</taxon>
        <taxon>Euphorbiaceae</taxon>
        <taxon>Crotonoideae</taxon>
        <taxon>Micrandreae</taxon>
        <taxon>Hevea</taxon>
    </lineage>
</organism>
<dbReference type="InterPro" id="IPR040503">
    <property type="entry name" value="TRHO_N"/>
</dbReference>
<dbReference type="InterPro" id="IPR005177">
    <property type="entry name" value="Kinase-pyrophosphorylase"/>
</dbReference>
<accession>A0A6A6K085</accession>
<dbReference type="InterPro" id="IPR026565">
    <property type="entry name" value="PPDK_reg"/>
</dbReference>
<dbReference type="SMART" id="SM00450">
    <property type="entry name" value="RHOD"/>
    <property type="match status" value="1"/>
</dbReference>
<dbReference type="PROSITE" id="PS50206">
    <property type="entry name" value="RHODANESE_3"/>
    <property type="match status" value="1"/>
</dbReference>
<keyword evidence="2" id="KW-0808">Transferase</keyword>
<dbReference type="NCBIfam" id="NF001136">
    <property type="entry name" value="PRK00142.1-4"/>
    <property type="match status" value="1"/>
</dbReference>
<proteinExistence type="inferred from homology"/>
<gene>
    <name evidence="6" type="ORF">GH714_042567</name>
</gene>
<dbReference type="GO" id="GO:0004674">
    <property type="term" value="F:protein serine/threonine kinase activity"/>
    <property type="evidence" value="ECO:0007669"/>
    <property type="project" value="UniProtKB-KW"/>
</dbReference>
<evidence type="ECO:0000313" key="7">
    <source>
        <dbReference type="Proteomes" id="UP000467840"/>
    </source>
</evidence>
<dbReference type="NCBIfam" id="NF003742">
    <property type="entry name" value="PRK05339.1"/>
    <property type="match status" value="1"/>
</dbReference>
<dbReference type="InterPro" id="IPR001763">
    <property type="entry name" value="Rhodanese-like_dom"/>
</dbReference>
<dbReference type="InterPro" id="IPR036873">
    <property type="entry name" value="Rhodanese-like_dom_sf"/>
</dbReference>
<dbReference type="GO" id="GO:0005524">
    <property type="term" value="F:ATP binding"/>
    <property type="evidence" value="ECO:0007669"/>
    <property type="project" value="InterPro"/>
</dbReference>
<feature type="domain" description="Rhodanese" evidence="5">
    <location>
        <begin position="121"/>
        <end position="216"/>
    </location>
</feature>
<dbReference type="SUPFAM" id="SSF52821">
    <property type="entry name" value="Rhodanese/Cell cycle control phosphatase"/>
    <property type="match status" value="1"/>
</dbReference>
<keyword evidence="1" id="KW-0723">Serine/threonine-protein kinase</keyword>
<reference evidence="6 7" key="1">
    <citation type="journal article" date="2020" name="Mol. Plant">
        <title>The Chromosome-Based Rubber Tree Genome Provides New Insights into Spurge Genome Evolution and Rubber Biosynthesis.</title>
        <authorList>
            <person name="Liu J."/>
            <person name="Shi C."/>
            <person name="Shi C.C."/>
            <person name="Li W."/>
            <person name="Zhang Q.J."/>
            <person name="Zhang Y."/>
            <person name="Li K."/>
            <person name="Lu H.F."/>
            <person name="Shi C."/>
            <person name="Zhu S.T."/>
            <person name="Xiao Z.Y."/>
            <person name="Nan H."/>
            <person name="Yue Y."/>
            <person name="Zhu X.G."/>
            <person name="Wu Y."/>
            <person name="Hong X.N."/>
            <person name="Fan G.Y."/>
            <person name="Tong Y."/>
            <person name="Zhang D."/>
            <person name="Mao C.L."/>
            <person name="Liu Y.L."/>
            <person name="Hao S.J."/>
            <person name="Liu W.Q."/>
            <person name="Lv M.Q."/>
            <person name="Zhang H.B."/>
            <person name="Liu Y."/>
            <person name="Hu-Tang G.R."/>
            <person name="Wang J.P."/>
            <person name="Wang J.H."/>
            <person name="Sun Y.H."/>
            <person name="Ni S.B."/>
            <person name="Chen W.B."/>
            <person name="Zhang X.C."/>
            <person name="Jiao Y.N."/>
            <person name="Eichler E.E."/>
            <person name="Li G.H."/>
            <person name="Liu X."/>
            <person name="Gao L.Z."/>
        </authorList>
    </citation>
    <scope>NUCLEOTIDE SEQUENCE [LARGE SCALE GENOMIC DNA]</scope>
    <source>
        <strain evidence="7">cv. GT1</strain>
        <tissue evidence="6">Leaf</tissue>
    </source>
</reference>
<dbReference type="AlphaFoldDB" id="A0A6A6K085"/>
<dbReference type="HAMAP" id="MF_00469">
    <property type="entry name" value="TrhO"/>
    <property type="match status" value="1"/>
</dbReference>